<evidence type="ECO:0000256" key="4">
    <source>
        <dbReference type="ARBA" id="ARBA00003889"/>
    </source>
</evidence>
<dbReference type="EC" id="2.7.1.156" evidence="8"/>
<evidence type="ECO:0000256" key="17">
    <source>
        <dbReference type="ARBA" id="ARBA00030571"/>
    </source>
</evidence>
<dbReference type="EC" id="2.7.7.62" evidence="9"/>
<evidence type="ECO:0000256" key="13">
    <source>
        <dbReference type="ARBA" id="ARBA00022777"/>
    </source>
</evidence>
<evidence type="ECO:0000256" key="14">
    <source>
        <dbReference type="ARBA" id="ARBA00022840"/>
    </source>
</evidence>
<evidence type="ECO:0000256" key="11">
    <source>
        <dbReference type="ARBA" id="ARBA00022679"/>
    </source>
</evidence>
<comment type="catalytic activity">
    <reaction evidence="2">
        <text>adenosylcob(III)inamide phosphate + GTP + H(+) = adenosylcob(III)inamide-GDP + diphosphate</text>
        <dbReference type="Rhea" id="RHEA:22712"/>
        <dbReference type="ChEBI" id="CHEBI:15378"/>
        <dbReference type="ChEBI" id="CHEBI:33019"/>
        <dbReference type="ChEBI" id="CHEBI:37565"/>
        <dbReference type="ChEBI" id="CHEBI:58502"/>
        <dbReference type="ChEBI" id="CHEBI:60487"/>
        <dbReference type="EC" id="2.7.7.62"/>
    </reaction>
</comment>
<keyword evidence="12" id="KW-0547">Nucleotide-binding</keyword>
<evidence type="ECO:0000256" key="7">
    <source>
        <dbReference type="ARBA" id="ARBA00007490"/>
    </source>
</evidence>
<evidence type="ECO:0000313" key="19">
    <source>
        <dbReference type="Proteomes" id="UP001595640"/>
    </source>
</evidence>
<dbReference type="EMBL" id="JBHRUH010000019">
    <property type="protein sequence ID" value="MFC3292759.1"/>
    <property type="molecule type" value="Genomic_DNA"/>
</dbReference>
<evidence type="ECO:0000256" key="12">
    <source>
        <dbReference type="ARBA" id="ARBA00022741"/>
    </source>
</evidence>
<dbReference type="InterPro" id="IPR003203">
    <property type="entry name" value="CobU/CobP"/>
</dbReference>
<dbReference type="GO" id="GO:0016301">
    <property type="term" value="F:kinase activity"/>
    <property type="evidence" value="ECO:0007669"/>
    <property type="project" value="UniProtKB-KW"/>
</dbReference>
<evidence type="ECO:0000313" key="18">
    <source>
        <dbReference type="EMBL" id="MFC3292759.1"/>
    </source>
</evidence>
<evidence type="ECO:0000256" key="5">
    <source>
        <dbReference type="ARBA" id="ARBA00004692"/>
    </source>
</evidence>
<dbReference type="Proteomes" id="UP001595640">
    <property type="component" value="Unassembled WGS sequence"/>
</dbReference>
<dbReference type="PANTHER" id="PTHR34848:SF1">
    <property type="entry name" value="BIFUNCTIONAL ADENOSYLCOBALAMIN BIOSYNTHESIS PROTEIN COBU"/>
    <property type="match status" value="1"/>
</dbReference>
<keyword evidence="19" id="KW-1185">Reference proteome</keyword>
<evidence type="ECO:0000256" key="10">
    <source>
        <dbReference type="ARBA" id="ARBA00022573"/>
    </source>
</evidence>
<comment type="caution">
    <text evidence="18">The sequence shown here is derived from an EMBL/GenBank/DDBJ whole genome shotgun (WGS) entry which is preliminary data.</text>
</comment>
<evidence type="ECO:0000256" key="16">
    <source>
        <dbReference type="ARBA" id="ARBA00029570"/>
    </source>
</evidence>
<comment type="similarity">
    <text evidence="7">Belongs to the CobU/CobP family.</text>
</comment>
<dbReference type="RefSeq" id="WP_019019847.1">
    <property type="nucleotide sequence ID" value="NZ_BMXD01000010.1"/>
</dbReference>
<reference evidence="19" key="1">
    <citation type="journal article" date="2019" name="Int. J. Syst. Evol. Microbiol.">
        <title>The Global Catalogue of Microorganisms (GCM) 10K type strain sequencing project: providing services to taxonomists for standard genome sequencing and annotation.</title>
        <authorList>
            <consortium name="The Broad Institute Genomics Platform"/>
            <consortium name="The Broad Institute Genome Sequencing Center for Infectious Disease"/>
            <person name="Wu L."/>
            <person name="Ma J."/>
        </authorList>
    </citation>
    <scope>NUCLEOTIDE SEQUENCE [LARGE SCALE GENOMIC DNA]</scope>
    <source>
        <strain evidence="19">KCTC 12847</strain>
    </source>
</reference>
<evidence type="ECO:0000256" key="15">
    <source>
        <dbReference type="ARBA" id="ARBA00023134"/>
    </source>
</evidence>
<comment type="catalytic activity">
    <reaction evidence="1">
        <text>adenosylcob(III)inamide + ATP = adenosylcob(III)inamide phosphate + ADP + H(+)</text>
        <dbReference type="Rhea" id="RHEA:15769"/>
        <dbReference type="ChEBI" id="CHEBI:2480"/>
        <dbReference type="ChEBI" id="CHEBI:15378"/>
        <dbReference type="ChEBI" id="CHEBI:30616"/>
        <dbReference type="ChEBI" id="CHEBI:58502"/>
        <dbReference type="ChEBI" id="CHEBI:456216"/>
        <dbReference type="EC" id="2.7.1.156"/>
    </reaction>
</comment>
<dbReference type="GO" id="GO:0016779">
    <property type="term" value="F:nucleotidyltransferase activity"/>
    <property type="evidence" value="ECO:0007669"/>
    <property type="project" value="UniProtKB-KW"/>
</dbReference>
<protein>
    <recommendedName>
        <fullName evidence="16">Adenosylcobinamide kinase</fullName>
        <ecNumber evidence="8">2.7.1.156</ecNumber>
        <ecNumber evidence="9">2.7.7.62</ecNumber>
    </recommendedName>
    <alternativeName>
        <fullName evidence="17">Adenosylcobinamide-phosphate guanylyltransferase</fullName>
    </alternativeName>
</protein>
<name>A0ABV7M1Y0_9GAMM</name>
<dbReference type="PANTHER" id="PTHR34848">
    <property type="match status" value="1"/>
</dbReference>
<keyword evidence="15" id="KW-0342">GTP-binding</keyword>
<dbReference type="Pfam" id="PF02283">
    <property type="entry name" value="CobU"/>
    <property type="match status" value="1"/>
</dbReference>
<evidence type="ECO:0000256" key="3">
    <source>
        <dbReference type="ARBA" id="ARBA00001522"/>
    </source>
</evidence>
<dbReference type="SUPFAM" id="SSF52540">
    <property type="entry name" value="P-loop containing nucleoside triphosphate hydrolases"/>
    <property type="match status" value="1"/>
</dbReference>
<comment type="pathway">
    <text evidence="6">Cofactor biosynthesis; adenosylcobalamin biosynthesis; adenosylcobalamin from cob(II)yrinate a,c-diamide: step 5/7.</text>
</comment>
<proteinExistence type="inferred from homology"/>
<keyword evidence="18" id="KW-0548">Nucleotidyltransferase</keyword>
<accession>A0ABV7M1Y0</accession>
<comment type="catalytic activity">
    <reaction evidence="3">
        <text>adenosylcob(III)inamide + GTP = adenosylcob(III)inamide phosphate + GDP + H(+)</text>
        <dbReference type="Rhea" id="RHEA:15765"/>
        <dbReference type="ChEBI" id="CHEBI:2480"/>
        <dbReference type="ChEBI" id="CHEBI:15378"/>
        <dbReference type="ChEBI" id="CHEBI:37565"/>
        <dbReference type="ChEBI" id="CHEBI:58189"/>
        <dbReference type="ChEBI" id="CHEBI:58502"/>
        <dbReference type="EC" id="2.7.1.156"/>
    </reaction>
</comment>
<evidence type="ECO:0000256" key="2">
    <source>
        <dbReference type="ARBA" id="ARBA00000711"/>
    </source>
</evidence>
<keyword evidence="11" id="KW-0808">Transferase</keyword>
<sequence length="142" mass="16228">MQLFIGGAYAGKRAEVRHRFDNLVWHSAYDEMALEDWRASMLPGATLIVEGWERWLAAALAESDDDDRIRRHFAEALGSLARAERDHGLQVVLIMLEMGRGIVPLDARERRLRDLAGWLAQDAASVVERVWYVWNGLARSLR</sequence>
<evidence type="ECO:0000256" key="9">
    <source>
        <dbReference type="ARBA" id="ARBA00012523"/>
    </source>
</evidence>
<keyword evidence="13 18" id="KW-0418">Kinase</keyword>
<keyword evidence="14" id="KW-0067">ATP-binding</keyword>
<evidence type="ECO:0000256" key="8">
    <source>
        <dbReference type="ARBA" id="ARBA00012016"/>
    </source>
</evidence>
<gene>
    <name evidence="18" type="ORF">ACFOEI_11875</name>
</gene>
<evidence type="ECO:0000256" key="1">
    <source>
        <dbReference type="ARBA" id="ARBA00000312"/>
    </source>
</evidence>
<dbReference type="InterPro" id="IPR027417">
    <property type="entry name" value="P-loop_NTPase"/>
</dbReference>
<keyword evidence="10" id="KW-0169">Cobalamin biosynthesis</keyword>
<dbReference type="Gene3D" id="3.40.50.300">
    <property type="entry name" value="P-loop containing nucleotide triphosphate hydrolases"/>
    <property type="match status" value="1"/>
</dbReference>
<organism evidence="18 19">
    <name type="scientific">Modicisalibacter luteus</name>
    <dbReference type="NCBI Taxonomy" id="453962"/>
    <lineage>
        <taxon>Bacteria</taxon>
        <taxon>Pseudomonadati</taxon>
        <taxon>Pseudomonadota</taxon>
        <taxon>Gammaproteobacteria</taxon>
        <taxon>Oceanospirillales</taxon>
        <taxon>Halomonadaceae</taxon>
        <taxon>Modicisalibacter</taxon>
    </lineage>
</organism>
<comment type="function">
    <text evidence="4">Catalyzes ATP-dependent phosphorylation of adenosylcobinamide and addition of GMP to adenosylcobinamide phosphate.</text>
</comment>
<comment type="pathway">
    <text evidence="5">Cofactor biosynthesis; adenosylcobalamin biosynthesis; adenosylcobalamin from cob(II)yrinate a,c-diamide: step 6/7.</text>
</comment>
<evidence type="ECO:0000256" key="6">
    <source>
        <dbReference type="ARBA" id="ARBA00005159"/>
    </source>
</evidence>